<comment type="cofactor">
    <cofactor evidence="13">
        <name>heme b</name>
        <dbReference type="ChEBI" id="CHEBI:60344"/>
    </cofactor>
    <text evidence="13">Binds 1 heme b (iron(II)-protoporphyrin IX) group non-covalently per subunit.</text>
</comment>
<dbReference type="EC" id="1.11.1.-" evidence="13"/>
<feature type="chain" id="PRO_5044983700" description="Deferrochelatase" evidence="13">
    <location>
        <begin position="35"/>
        <end position="419"/>
    </location>
</feature>
<reference evidence="17" key="1">
    <citation type="journal article" date="2019" name="Int. J. Syst. Evol. Microbiol.">
        <title>The Global Catalogue of Microorganisms (GCM) 10K type strain sequencing project: providing services to taxonomists for standard genome sequencing and annotation.</title>
        <authorList>
            <consortium name="The Broad Institute Genomics Platform"/>
            <consortium name="The Broad Institute Genome Sequencing Center for Infectious Disease"/>
            <person name="Wu L."/>
            <person name="Ma J."/>
        </authorList>
    </citation>
    <scope>NUCLEOTIDE SEQUENCE [LARGE SCALE GENOMIC DNA]</scope>
    <source>
        <strain evidence="17">KACC 14249</strain>
    </source>
</reference>
<dbReference type="InterPro" id="IPR048327">
    <property type="entry name" value="Dyp_perox_N"/>
</dbReference>
<keyword evidence="3 13" id="KW-0349">Heme</keyword>
<organism evidence="16 17">
    <name type="scientific">Angustibacter luteus</name>
    <dbReference type="NCBI Taxonomy" id="658456"/>
    <lineage>
        <taxon>Bacteria</taxon>
        <taxon>Bacillati</taxon>
        <taxon>Actinomycetota</taxon>
        <taxon>Actinomycetes</taxon>
        <taxon>Kineosporiales</taxon>
        <taxon>Kineosporiaceae</taxon>
    </lineage>
</organism>
<protein>
    <recommendedName>
        <fullName evidence="10 13">Deferrochelatase</fullName>
        <ecNumber evidence="13">1.11.1.-</ecNumber>
    </recommendedName>
    <alternativeName>
        <fullName evidence="11 13">Peroxidase EfeB</fullName>
    </alternativeName>
</protein>
<dbReference type="InterPro" id="IPR006313">
    <property type="entry name" value="EfeB/EfeN"/>
</dbReference>
<dbReference type="Pfam" id="PF20628">
    <property type="entry name" value="Dyp_perox_C"/>
    <property type="match status" value="1"/>
</dbReference>
<feature type="domain" description="Dyp-type peroxidase N-terminal" evidence="14">
    <location>
        <begin position="59"/>
        <end position="211"/>
    </location>
</feature>
<evidence type="ECO:0000259" key="14">
    <source>
        <dbReference type="Pfam" id="PF04261"/>
    </source>
</evidence>
<evidence type="ECO:0000313" key="16">
    <source>
        <dbReference type="EMBL" id="MFC6008145.1"/>
    </source>
</evidence>
<keyword evidence="5 13" id="KW-0732">Signal</keyword>
<dbReference type="InterPro" id="IPR019546">
    <property type="entry name" value="TAT_signal_bac_arc"/>
</dbReference>
<dbReference type="NCBIfam" id="TIGR01413">
    <property type="entry name" value="Dyp_perox_fam"/>
    <property type="match status" value="1"/>
</dbReference>
<feature type="domain" description="Dyp-type peroxidase C-terminal" evidence="15">
    <location>
        <begin position="223"/>
        <end position="405"/>
    </location>
</feature>
<comment type="catalytic activity">
    <reaction evidence="12">
        <text>heme b + 2 H(+) = protoporphyrin IX + Fe(2+)</text>
        <dbReference type="Rhea" id="RHEA:22584"/>
        <dbReference type="ChEBI" id="CHEBI:15378"/>
        <dbReference type="ChEBI" id="CHEBI:29033"/>
        <dbReference type="ChEBI" id="CHEBI:57306"/>
        <dbReference type="ChEBI" id="CHEBI:60344"/>
        <dbReference type="EC" id="4.98.1.1"/>
    </reaction>
    <physiologicalReaction direction="left-to-right" evidence="12">
        <dbReference type="Rhea" id="RHEA:22585"/>
    </physiologicalReaction>
</comment>
<evidence type="ECO:0000259" key="15">
    <source>
        <dbReference type="Pfam" id="PF20628"/>
    </source>
</evidence>
<keyword evidence="8" id="KW-0456">Lyase</keyword>
<dbReference type="SUPFAM" id="SSF54909">
    <property type="entry name" value="Dimeric alpha+beta barrel"/>
    <property type="match status" value="1"/>
</dbReference>
<dbReference type="InterPro" id="IPR048328">
    <property type="entry name" value="Dyp_perox_C"/>
</dbReference>
<keyword evidence="6 13" id="KW-0560">Oxidoreductase</keyword>
<comment type="subcellular location">
    <subcellularLocation>
        <location evidence="1">Cell envelope</location>
    </subcellularLocation>
</comment>
<comment type="similarity">
    <text evidence="9 13">Belongs to the DyP-type peroxidase family.</text>
</comment>
<feature type="signal peptide" evidence="13">
    <location>
        <begin position="1"/>
        <end position="34"/>
    </location>
</feature>
<evidence type="ECO:0000256" key="11">
    <source>
        <dbReference type="ARBA" id="ARBA00033775"/>
    </source>
</evidence>
<gene>
    <name evidence="16" type="primary">efeB</name>
    <name evidence="16" type="ORF">ACFQDO_13500</name>
</gene>
<comment type="caution">
    <text evidence="16">The sequence shown here is derived from an EMBL/GenBank/DDBJ whole genome shotgun (WGS) entry which is preliminary data.</text>
</comment>
<dbReference type="PANTHER" id="PTHR30521">
    <property type="entry name" value="DEFERROCHELATASE/PEROXIDASE"/>
    <property type="match status" value="1"/>
</dbReference>
<dbReference type="Pfam" id="PF04261">
    <property type="entry name" value="Dyp_perox_N"/>
    <property type="match status" value="1"/>
</dbReference>
<evidence type="ECO:0000256" key="7">
    <source>
        <dbReference type="ARBA" id="ARBA00023004"/>
    </source>
</evidence>
<dbReference type="InterPro" id="IPR006314">
    <property type="entry name" value="Dyp_peroxidase"/>
</dbReference>
<comment type="function">
    <text evidence="13">Involved in the recovery of exogenous heme iron. Extracts iron from heme while preserving the protoporphyrin ring intact.</text>
</comment>
<dbReference type="EMBL" id="JBHSRD010000004">
    <property type="protein sequence ID" value="MFC6008145.1"/>
    <property type="molecule type" value="Genomic_DNA"/>
</dbReference>
<evidence type="ECO:0000256" key="4">
    <source>
        <dbReference type="ARBA" id="ARBA00022723"/>
    </source>
</evidence>
<dbReference type="PROSITE" id="PS51404">
    <property type="entry name" value="DYP_PEROXIDASE"/>
    <property type="match status" value="1"/>
</dbReference>
<proteinExistence type="inferred from homology"/>
<dbReference type="RefSeq" id="WP_345715162.1">
    <property type="nucleotide sequence ID" value="NZ_BAABFP010000002.1"/>
</dbReference>
<evidence type="ECO:0000256" key="13">
    <source>
        <dbReference type="RuleBase" id="RU365017"/>
    </source>
</evidence>
<keyword evidence="4 13" id="KW-0479">Metal-binding</keyword>
<dbReference type="PANTHER" id="PTHR30521:SF4">
    <property type="entry name" value="DEFERROCHELATASE"/>
    <property type="match status" value="1"/>
</dbReference>
<dbReference type="NCBIfam" id="TIGR01409">
    <property type="entry name" value="TAT_signal_seq"/>
    <property type="match status" value="1"/>
</dbReference>
<evidence type="ECO:0000256" key="1">
    <source>
        <dbReference type="ARBA" id="ARBA00004196"/>
    </source>
</evidence>
<evidence type="ECO:0000256" key="2">
    <source>
        <dbReference type="ARBA" id="ARBA00022559"/>
    </source>
</evidence>
<name>A0ABW1JGI5_9ACTN</name>
<evidence type="ECO:0000256" key="12">
    <source>
        <dbReference type="ARBA" id="ARBA00048856"/>
    </source>
</evidence>
<dbReference type="Proteomes" id="UP001596189">
    <property type="component" value="Unassembled WGS sequence"/>
</dbReference>
<dbReference type="InterPro" id="IPR006311">
    <property type="entry name" value="TAT_signal"/>
</dbReference>
<evidence type="ECO:0000256" key="3">
    <source>
        <dbReference type="ARBA" id="ARBA00022617"/>
    </source>
</evidence>
<keyword evidence="7 13" id="KW-0408">Iron</keyword>
<evidence type="ECO:0000313" key="17">
    <source>
        <dbReference type="Proteomes" id="UP001596189"/>
    </source>
</evidence>
<accession>A0ABW1JGI5</accession>
<evidence type="ECO:0000256" key="8">
    <source>
        <dbReference type="ARBA" id="ARBA00023239"/>
    </source>
</evidence>
<evidence type="ECO:0000256" key="5">
    <source>
        <dbReference type="ARBA" id="ARBA00022729"/>
    </source>
</evidence>
<keyword evidence="17" id="KW-1185">Reference proteome</keyword>
<dbReference type="InterPro" id="IPR011008">
    <property type="entry name" value="Dimeric_a/b-barrel"/>
</dbReference>
<keyword evidence="2 13" id="KW-0575">Peroxidase</keyword>
<evidence type="ECO:0000256" key="6">
    <source>
        <dbReference type="ARBA" id="ARBA00023002"/>
    </source>
</evidence>
<dbReference type="NCBIfam" id="TIGR01412">
    <property type="entry name" value="tat_substr_1"/>
    <property type="match status" value="1"/>
</dbReference>
<evidence type="ECO:0000256" key="9">
    <source>
        <dbReference type="ARBA" id="ARBA00025737"/>
    </source>
</evidence>
<dbReference type="PROSITE" id="PS51318">
    <property type="entry name" value="TAT"/>
    <property type="match status" value="1"/>
</dbReference>
<evidence type="ECO:0000256" key="10">
    <source>
        <dbReference type="ARBA" id="ARBA00033771"/>
    </source>
</evidence>
<sequence length="419" mass="44575">MTETGRISRRRFLGGLGAAGAGAGLGAVAVAAHAQPPDPVPGGSGVGAGARVDFHGVHQAGIGTASQDRLAFAAFDVTTKDADALRRVLTDWTAAAVAMTRGVPVPGSSSDPIAPPADTGEARGLPPSALTVTVGFGPSLFDERFGLASRRPAALEPIPALPGDELQPQRVGGDLVIQACSNDPQVAFHVIRNLARIGSGSVAMRWSQLGFGRTSATSVTQSTPRNLMGFKDGTRNIRGEDTAAMDKHVWVGDESDQDWMRGGTYLVSRRIRMLVESWDRDYLADQQAVFGRHKDSGAPLTGTDEFDVPDYHAKGADGETVIAQDAHIRLVSPENNDGLTILRRGFSYTDGIDDIGLLDAGLFFIAFQQDPRKQFVPLQRKIGRVDALNEYIKHTGSGVWACPPGLPDDTRTWADQLFA</sequence>